<evidence type="ECO:0000256" key="1">
    <source>
        <dbReference type="SAM" id="MobiDB-lite"/>
    </source>
</evidence>
<dbReference type="EMBL" id="JAVHNS010000011">
    <property type="protein sequence ID" value="KAK6340358.1"/>
    <property type="molecule type" value="Genomic_DNA"/>
</dbReference>
<dbReference type="Proteomes" id="UP001373714">
    <property type="component" value="Unassembled WGS sequence"/>
</dbReference>
<evidence type="ECO:0000313" key="3">
    <source>
        <dbReference type="Proteomes" id="UP001373714"/>
    </source>
</evidence>
<protein>
    <submittedName>
        <fullName evidence="2">Uncharacterized protein</fullName>
    </submittedName>
</protein>
<sequence>MALNLAMPSTWSCPSWPMTRDQSSYCPLRKQFSCSAARQNQDQIYENHSQVSSNQCRPVKRVRTGLNPRSPGSPPEVLEPHELFALPTGFPVPRIKVTTEEPTETLHSRNGGDVTASMRLDDTTSKAETSPYSYYDRWISFRRPEDHEFAVSPLEAPSGFLENFSKESNSIAKDSLEDTEMTTGEEPYKEPEAESGSYTLSRFLTYSEGPIRSQETSISRPDFPRSTGPDDIKKELQKLESDISDALQNMDISNDGIPESHLQSLEARFGSENLEGLEGNTAEDETDPQELLEEEEYDILDLEDGNEAIAASARAISPELESWISKSSLVGSILKPLVGSAFSSIGFPEEHVHSPVPQGQKRKASTC</sequence>
<reference evidence="2 3" key="1">
    <citation type="submission" date="2019-10" db="EMBL/GenBank/DDBJ databases">
        <authorList>
            <person name="Palmer J.M."/>
        </authorList>
    </citation>
    <scope>NUCLEOTIDE SEQUENCE [LARGE SCALE GENOMIC DNA]</scope>
    <source>
        <strain evidence="2 3">TWF730</strain>
    </source>
</reference>
<gene>
    <name evidence="2" type="ORF">TWF730_002119</name>
</gene>
<feature type="region of interest" description="Disordered" evidence="1">
    <location>
        <begin position="348"/>
        <end position="367"/>
    </location>
</feature>
<organism evidence="2 3">
    <name type="scientific">Orbilia blumenaviensis</name>
    <dbReference type="NCBI Taxonomy" id="1796055"/>
    <lineage>
        <taxon>Eukaryota</taxon>
        <taxon>Fungi</taxon>
        <taxon>Dikarya</taxon>
        <taxon>Ascomycota</taxon>
        <taxon>Pezizomycotina</taxon>
        <taxon>Orbiliomycetes</taxon>
        <taxon>Orbiliales</taxon>
        <taxon>Orbiliaceae</taxon>
        <taxon>Orbilia</taxon>
    </lineage>
</organism>
<proteinExistence type="predicted"/>
<comment type="caution">
    <text evidence="2">The sequence shown here is derived from an EMBL/GenBank/DDBJ whole genome shotgun (WGS) entry which is preliminary data.</text>
</comment>
<dbReference type="AlphaFoldDB" id="A0AAV9UD10"/>
<name>A0AAV9UD10_9PEZI</name>
<evidence type="ECO:0000313" key="2">
    <source>
        <dbReference type="EMBL" id="KAK6340358.1"/>
    </source>
</evidence>
<feature type="region of interest" description="Disordered" evidence="1">
    <location>
        <begin position="165"/>
        <end position="231"/>
    </location>
</feature>
<accession>A0AAV9UD10</accession>
<keyword evidence="3" id="KW-1185">Reference proteome</keyword>